<dbReference type="STRING" id="571913.VV02_08760"/>
<name>A0A0K1JPX7_9MICO</name>
<dbReference type="AlphaFoldDB" id="A0A0K1JPX7"/>
<reference evidence="1 2" key="1">
    <citation type="submission" date="2015-03" db="EMBL/GenBank/DDBJ databases">
        <title>Luteipulveratus halotolerans sp. nov., a novel actinobacterium (Dermacoccaceae) from Sarawak, Malaysia.</title>
        <authorList>
            <person name="Juboi H."/>
            <person name="Basik A."/>
            <person name="Shamsul S.S."/>
            <person name="Arnold P."/>
            <person name="Schmitt E.K."/>
            <person name="Sanglier J.-J."/>
            <person name="Yeo T."/>
        </authorList>
    </citation>
    <scope>NUCLEOTIDE SEQUENCE [LARGE SCALE GENOMIC DNA]</scope>
    <source>
        <strain evidence="1 2">MN07-A0370</strain>
    </source>
</reference>
<dbReference type="Proteomes" id="UP000066480">
    <property type="component" value="Chromosome"/>
</dbReference>
<proteinExistence type="predicted"/>
<dbReference type="KEGG" id="lmoi:VV02_08760"/>
<protein>
    <submittedName>
        <fullName evidence="1">Uncharacterized protein</fullName>
    </submittedName>
</protein>
<sequence length="228" mass="26175">MVGAYVAYYSERDVRGTTERFCNLGAWCVLEEHRFAGVRLLTSLLAQRDYHFTDMSPSGNVIELNKRLKFSVMDTATALVPNLPWPSRPGGVLVSSDPSVVREHLDDVQLRIYDDHLDAAAARHVIVRDRDRVCYLIFRHDRRKGLPVFASILHASDPQLLARHFHRVTNHLLLHHRVAFTLAELRVIGPRPRPSVMLERPRPKMFKSATLSADDIDYLYTELEALPW</sequence>
<accession>A0A0K1JPX7</accession>
<dbReference type="OrthoDB" id="5571267at2"/>
<dbReference type="EMBL" id="CP011112">
    <property type="protein sequence ID" value="AKU18767.1"/>
    <property type="molecule type" value="Genomic_DNA"/>
</dbReference>
<evidence type="ECO:0000313" key="2">
    <source>
        <dbReference type="Proteomes" id="UP000066480"/>
    </source>
</evidence>
<organism evidence="1 2">
    <name type="scientific">Luteipulveratus mongoliensis</name>
    <dbReference type="NCBI Taxonomy" id="571913"/>
    <lineage>
        <taxon>Bacteria</taxon>
        <taxon>Bacillati</taxon>
        <taxon>Actinomycetota</taxon>
        <taxon>Actinomycetes</taxon>
        <taxon>Micrococcales</taxon>
        <taxon>Dermacoccaceae</taxon>
        <taxon>Luteipulveratus</taxon>
    </lineage>
</organism>
<gene>
    <name evidence="1" type="ORF">VV02_08760</name>
</gene>
<evidence type="ECO:0000313" key="1">
    <source>
        <dbReference type="EMBL" id="AKU18767.1"/>
    </source>
</evidence>
<keyword evidence="2" id="KW-1185">Reference proteome</keyword>